<sequence>MLIGEVGDTDHVLACQMVAGGQHGDARLAHQNGQTRTGHRCGRLPGRMAATSDGWSAAAVDHPALDGVAYWAQIHGRRLLACQQDRRCRVCGLGLERQVLGLYGVEIMLLHIHLRRGR</sequence>
<dbReference type="EMBL" id="POUD01000065">
    <property type="protein sequence ID" value="PZG17592.1"/>
    <property type="molecule type" value="Genomic_DNA"/>
</dbReference>
<protein>
    <submittedName>
        <fullName evidence="1">Uncharacterized protein</fullName>
    </submittedName>
</protein>
<evidence type="ECO:0000313" key="1">
    <source>
        <dbReference type="EMBL" id="PZG17592.1"/>
    </source>
</evidence>
<organism evidence="1 2">
    <name type="scientific">Nonomuraea aridisoli</name>
    <dbReference type="NCBI Taxonomy" id="2070368"/>
    <lineage>
        <taxon>Bacteria</taxon>
        <taxon>Bacillati</taxon>
        <taxon>Actinomycetota</taxon>
        <taxon>Actinomycetes</taxon>
        <taxon>Streptosporangiales</taxon>
        <taxon>Streptosporangiaceae</taxon>
        <taxon>Nonomuraea</taxon>
    </lineage>
</organism>
<comment type="caution">
    <text evidence="1">The sequence shown here is derived from an EMBL/GenBank/DDBJ whole genome shotgun (WGS) entry which is preliminary data.</text>
</comment>
<gene>
    <name evidence="1" type="ORF">C1J01_17740</name>
</gene>
<accession>A0A2W2E0U7</accession>
<evidence type="ECO:0000313" key="2">
    <source>
        <dbReference type="Proteomes" id="UP000249304"/>
    </source>
</evidence>
<dbReference type="RefSeq" id="WP_111180080.1">
    <property type="nucleotide sequence ID" value="NZ_POUD01000065.1"/>
</dbReference>
<name>A0A2W2E0U7_9ACTN</name>
<reference evidence="1 2" key="1">
    <citation type="submission" date="2018-01" db="EMBL/GenBank/DDBJ databases">
        <title>Draft genome sequence of Nonomuraea sp. KC333.</title>
        <authorList>
            <person name="Sahin N."/>
            <person name="Saygin H."/>
            <person name="Ay H."/>
        </authorList>
    </citation>
    <scope>NUCLEOTIDE SEQUENCE [LARGE SCALE GENOMIC DNA]</scope>
    <source>
        <strain evidence="1 2">KC333</strain>
    </source>
</reference>
<keyword evidence="2" id="KW-1185">Reference proteome</keyword>
<dbReference type="Proteomes" id="UP000249304">
    <property type="component" value="Unassembled WGS sequence"/>
</dbReference>
<dbReference type="AlphaFoldDB" id="A0A2W2E0U7"/>
<proteinExistence type="predicted"/>